<dbReference type="AlphaFoldDB" id="A0A918BKV7"/>
<evidence type="ECO:0000259" key="2">
    <source>
        <dbReference type="PROSITE" id="PS51664"/>
    </source>
</evidence>
<dbReference type="Pfam" id="PF02624">
    <property type="entry name" value="YcaO"/>
    <property type="match status" value="1"/>
</dbReference>
<name>A0A918BKV7_9ACTN</name>
<comment type="caution">
    <text evidence="3">The sequence shown here is derived from an EMBL/GenBank/DDBJ whole genome shotgun (WGS) entry which is preliminary data.</text>
</comment>
<evidence type="ECO:0000313" key="3">
    <source>
        <dbReference type="EMBL" id="GGQ73991.1"/>
    </source>
</evidence>
<dbReference type="InterPro" id="IPR027624">
    <property type="entry name" value="TOMM_cyclo_SagD"/>
</dbReference>
<dbReference type="InterPro" id="IPR022291">
    <property type="entry name" value="Bacteriocin_synth_cyclodeHase"/>
</dbReference>
<evidence type="ECO:0000313" key="4">
    <source>
        <dbReference type="Proteomes" id="UP000656732"/>
    </source>
</evidence>
<dbReference type="Proteomes" id="UP000656732">
    <property type="component" value="Unassembled WGS sequence"/>
</dbReference>
<dbReference type="NCBIfam" id="TIGR03604">
    <property type="entry name" value="TOMM_cyclo_SagD"/>
    <property type="match status" value="1"/>
</dbReference>
<feature type="compositionally biased region" description="Polar residues" evidence="1">
    <location>
        <begin position="1"/>
        <end position="12"/>
    </location>
</feature>
<proteinExistence type="predicted"/>
<dbReference type="EMBL" id="BMTU01000003">
    <property type="protein sequence ID" value="GGQ73991.1"/>
    <property type="molecule type" value="Genomic_DNA"/>
</dbReference>
<dbReference type="NCBIfam" id="TIGR00702">
    <property type="entry name" value="YcaO-type kinase domain"/>
    <property type="match status" value="1"/>
</dbReference>
<dbReference type="PROSITE" id="PS51664">
    <property type="entry name" value="YCAO"/>
    <property type="match status" value="1"/>
</dbReference>
<dbReference type="Gene3D" id="3.40.50.720">
    <property type="entry name" value="NAD(P)-binding Rossmann-like Domain"/>
    <property type="match status" value="1"/>
</dbReference>
<feature type="region of interest" description="Disordered" evidence="1">
    <location>
        <begin position="1"/>
        <end position="31"/>
    </location>
</feature>
<reference evidence="3" key="1">
    <citation type="journal article" date="2014" name="Int. J. Syst. Evol. Microbiol.">
        <title>Complete genome sequence of Corynebacterium casei LMG S-19264T (=DSM 44701T), isolated from a smear-ripened cheese.</title>
        <authorList>
            <consortium name="US DOE Joint Genome Institute (JGI-PGF)"/>
            <person name="Walter F."/>
            <person name="Albersmeier A."/>
            <person name="Kalinowski J."/>
            <person name="Ruckert C."/>
        </authorList>
    </citation>
    <scope>NUCLEOTIDE SEQUENCE</scope>
    <source>
        <strain evidence="3">JCM 4403</strain>
    </source>
</reference>
<sequence length="774" mass="83873">MTRGESTMTVTDDANRVGFKSHLRPEPAPDQGVYLVSQSGVTALRGEHAEVLVPLLDGSRSTAAVLREASSALSADEALGSLRAMESAGLLRVRPADPADGPATGGPHAPADPAAEAFWDLAGLDGGRVPATLARARVRVVPLTGTGPEEMGEALRGAGLNPVTGPDAPAELSVVLCDDFLSPRLADVDAAHRRAGTAWLAVRLGWSDPWVGPVFRPDDGPCWHCLASRLRAHRHSEEVLRHTLGRPRPVPLPSATLPVVRALALHLAALEAAKWLGGLRGPEQSALRVLDTARLTTTAHPVSRIPQCPSCGDPDATRRRVRAPFTPVSRPKTGGTGNGHRALTPAQMLRRHGHLVDPLTGIVKEIRRAPGSPDFLHTYLSGHNLAMPGRSLAGLRAGLRSLSGGKGLTETEARVSALCEAVERHSGTRHGDEPVIRDSLRALGPAALHPNTCQLYSERQFAERARWNASGSRFQYVPEPFDGTRPTDWTPLWSLTGNEHRLLPTSMLYFTPEASPDGLWADSNGNAAGSSPEDALVQGFLELVERDAVALWWYNRTRQPGVDLDAFDETYLPELVDGYRTVGRSVWVLDLTSDFGIPVMAALSRRTDKPAEDIVFGFGAHFDPRLALRRALTEMGQLLPAVTGVTDGGTGYRVDDPDALHWWRTATLDTQPYVTPDPAVPLRRPEDWTYTPTTDLLDDVTRITTLVRERGMDLLVLDQTREDLAVPVVKVVVPGMRPFWPRLAPGRLYDTPVALGRHPTPLPPHHLNPIPLFV</sequence>
<dbReference type="InterPro" id="IPR003776">
    <property type="entry name" value="YcaO-like_dom"/>
</dbReference>
<dbReference type="Gene3D" id="3.30.1330.230">
    <property type="match status" value="1"/>
</dbReference>
<dbReference type="Gene3D" id="3.30.40.250">
    <property type="match status" value="1"/>
</dbReference>
<gene>
    <name evidence="3" type="ORF">GCM10010280_20530</name>
</gene>
<organism evidence="3 4">
    <name type="scientific">Streptomyces pilosus</name>
    <dbReference type="NCBI Taxonomy" id="28893"/>
    <lineage>
        <taxon>Bacteria</taxon>
        <taxon>Bacillati</taxon>
        <taxon>Actinomycetota</taxon>
        <taxon>Actinomycetes</taxon>
        <taxon>Kitasatosporales</taxon>
        <taxon>Streptomycetaceae</taxon>
        <taxon>Streptomyces</taxon>
    </lineage>
</organism>
<dbReference type="NCBIfam" id="TIGR03882">
    <property type="entry name" value="cyclo_dehyd_2"/>
    <property type="match status" value="1"/>
</dbReference>
<accession>A0A918BKV7</accession>
<protein>
    <recommendedName>
        <fullName evidence="2">YcaO domain-containing protein</fullName>
    </recommendedName>
</protein>
<dbReference type="Gene3D" id="3.90.930.60">
    <property type="match status" value="1"/>
</dbReference>
<reference evidence="3" key="2">
    <citation type="submission" date="2020-09" db="EMBL/GenBank/DDBJ databases">
        <authorList>
            <person name="Sun Q."/>
            <person name="Ohkuma M."/>
        </authorList>
    </citation>
    <scope>NUCLEOTIDE SEQUENCE</scope>
    <source>
        <strain evidence="3">JCM 4403</strain>
    </source>
</reference>
<dbReference type="PANTHER" id="PTHR37809:SF1">
    <property type="entry name" value="RIBOSOMAL PROTEIN S12 METHYLTHIOTRANSFERASE ACCESSORY FACTOR YCAO"/>
    <property type="match status" value="1"/>
</dbReference>
<evidence type="ECO:0000256" key="1">
    <source>
        <dbReference type="SAM" id="MobiDB-lite"/>
    </source>
</evidence>
<feature type="domain" description="YcaO" evidence="2">
    <location>
        <begin position="405"/>
        <end position="771"/>
    </location>
</feature>
<keyword evidence="4" id="KW-1185">Reference proteome</keyword>
<dbReference type="PANTHER" id="PTHR37809">
    <property type="entry name" value="RIBOSOMAL PROTEIN S12 METHYLTHIOTRANSFERASE ACCESSORY FACTOR YCAO"/>
    <property type="match status" value="1"/>
</dbReference>
<dbReference type="Gene3D" id="3.30.160.660">
    <property type="match status" value="1"/>
</dbReference>